<sequence length="92" mass="9971">MASFNTAFTALAAVATLASALAVSGSAAYARGGAKEVFIQDYQFAKPMHGYSGHSGNYYCDYQRLPNRKCFLNANGTESCKIVGWTLREMCQ</sequence>
<evidence type="ECO:0000313" key="2">
    <source>
        <dbReference type="EMBL" id="AGK57421.1"/>
    </source>
</evidence>
<dbReference type="HOGENOM" id="CLU_2479109_0_0_5"/>
<dbReference type="STRING" id="670307.HYPDE_28708"/>
<dbReference type="OrthoDB" id="7933579at2"/>
<dbReference type="EMBL" id="CP005587">
    <property type="protein sequence ID" value="AGK57421.1"/>
    <property type="molecule type" value="Genomic_DNA"/>
</dbReference>
<name>N0BA57_9HYPH</name>
<dbReference type="RefSeq" id="WP_015597458.1">
    <property type="nucleotide sequence ID" value="NC_021172.1"/>
</dbReference>
<evidence type="ECO:0000313" key="3">
    <source>
        <dbReference type="Proteomes" id="UP000005952"/>
    </source>
</evidence>
<dbReference type="AlphaFoldDB" id="N0BA57"/>
<reference evidence="2 3" key="1">
    <citation type="journal article" date="2013" name="Genome Announc.">
        <title>Genome sequences for three denitrifying bacterial strains isolated from a uranium- and nitrate-contaminated subsurface environment.</title>
        <authorList>
            <person name="Venkatramanan R."/>
            <person name="Prakash O."/>
            <person name="Woyke T."/>
            <person name="Chain P."/>
            <person name="Goodwin L.A."/>
            <person name="Watson D."/>
            <person name="Brooks S."/>
            <person name="Kostka J.E."/>
            <person name="Green S.J."/>
        </authorList>
    </citation>
    <scope>NUCLEOTIDE SEQUENCE [LARGE SCALE GENOMIC DNA]</scope>
    <source>
        <strain evidence="2 3">1NES1</strain>
    </source>
</reference>
<gene>
    <name evidence="2" type="ORF">HYPDE_28708</name>
</gene>
<protein>
    <submittedName>
        <fullName evidence="2">Uncharacterized protein</fullName>
    </submittedName>
</protein>
<dbReference type="Proteomes" id="UP000005952">
    <property type="component" value="Chromosome"/>
</dbReference>
<proteinExistence type="predicted"/>
<organism evidence="2 3">
    <name type="scientific">Hyphomicrobium denitrificans 1NES1</name>
    <dbReference type="NCBI Taxonomy" id="670307"/>
    <lineage>
        <taxon>Bacteria</taxon>
        <taxon>Pseudomonadati</taxon>
        <taxon>Pseudomonadota</taxon>
        <taxon>Alphaproteobacteria</taxon>
        <taxon>Hyphomicrobiales</taxon>
        <taxon>Hyphomicrobiaceae</taxon>
        <taxon>Hyphomicrobium</taxon>
    </lineage>
</organism>
<feature type="chain" id="PRO_5004105950" evidence="1">
    <location>
        <begin position="31"/>
        <end position="92"/>
    </location>
</feature>
<feature type="signal peptide" evidence="1">
    <location>
        <begin position="1"/>
        <end position="30"/>
    </location>
</feature>
<keyword evidence="3" id="KW-1185">Reference proteome</keyword>
<evidence type="ECO:0000256" key="1">
    <source>
        <dbReference type="SAM" id="SignalP"/>
    </source>
</evidence>
<dbReference type="KEGG" id="hdt:HYPDE_28708"/>
<accession>N0BA57</accession>
<keyword evidence="1" id="KW-0732">Signal</keyword>